<dbReference type="SUPFAM" id="SSF53822">
    <property type="entry name" value="Periplasmic binding protein-like I"/>
    <property type="match status" value="1"/>
</dbReference>
<dbReference type="InterPro" id="IPR010982">
    <property type="entry name" value="Lambda_DNA-bd_dom_sf"/>
</dbReference>
<accession>A0A9D1W9D1</accession>
<protein>
    <submittedName>
        <fullName evidence="5">LacI family transcriptional regulator</fullName>
    </submittedName>
</protein>
<keyword evidence="2" id="KW-0238">DNA-binding</keyword>
<reference evidence="5" key="1">
    <citation type="journal article" date="2021" name="PeerJ">
        <title>Extensive microbial diversity within the chicken gut microbiome revealed by metagenomics and culture.</title>
        <authorList>
            <person name="Gilroy R."/>
            <person name="Ravi A."/>
            <person name="Getino M."/>
            <person name="Pursley I."/>
            <person name="Horton D.L."/>
            <person name="Alikhan N.F."/>
            <person name="Baker D."/>
            <person name="Gharbi K."/>
            <person name="Hall N."/>
            <person name="Watson M."/>
            <person name="Adriaenssens E.M."/>
            <person name="Foster-Nyarko E."/>
            <person name="Jarju S."/>
            <person name="Secka A."/>
            <person name="Antonio M."/>
            <person name="Oren A."/>
            <person name="Chaudhuri R.R."/>
            <person name="La Ragione R."/>
            <person name="Hildebrand F."/>
            <person name="Pallen M.J."/>
        </authorList>
    </citation>
    <scope>NUCLEOTIDE SEQUENCE</scope>
    <source>
        <strain evidence="5">1719</strain>
    </source>
</reference>
<dbReference type="EMBL" id="DXEZ01000230">
    <property type="protein sequence ID" value="HIX55049.1"/>
    <property type="molecule type" value="Genomic_DNA"/>
</dbReference>
<dbReference type="InterPro" id="IPR046335">
    <property type="entry name" value="LacI/GalR-like_sensor"/>
</dbReference>
<dbReference type="AlphaFoldDB" id="A0A9D1W9D1"/>
<proteinExistence type="predicted"/>
<dbReference type="SUPFAM" id="SSF47413">
    <property type="entry name" value="lambda repressor-like DNA-binding domains"/>
    <property type="match status" value="1"/>
</dbReference>
<dbReference type="GO" id="GO:0000976">
    <property type="term" value="F:transcription cis-regulatory region binding"/>
    <property type="evidence" value="ECO:0007669"/>
    <property type="project" value="TreeGrafter"/>
</dbReference>
<evidence type="ECO:0000256" key="1">
    <source>
        <dbReference type="ARBA" id="ARBA00023015"/>
    </source>
</evidence>
<gene>
    <name evidence="5" type="ORF">H9853_08485</name>
</gene>
<organism evidence="5 6">
    <name type="scientific">Candidatus Sphingobacterium stercoripullorum</name>
    <dbReference type="NCBI Taxonomy" id="2838759"/>
    <lineage>
        <taxon>Bacteria</taxon>
        <taxon>Pseudomonadati</taxon>
        <taxon>Bacteroidota</taxon>
        <taxon>Sphingobacteriia</taxon>
        <taxon>Sphingobacteriales</taxon>
        <taxon>Sphingobacteriaceae</taxon>
        <taxon>Sphingobacterium</taxon>
    </lineage>
</organism>
<dbReference type="Proteomes" id="UP000824156">
    <property type="component" value="Unassembled WGS sequence"/>
</dbReference>
<dbReference type="Gene3D" id="1.10.260.40">
    <property type="entry name" value="lambda repressor-like DNA-binding domains"/>
    <property type="match status" value="1"/>
</dbReference>
<dbReference type="PANTHER" id="PTHR30146">
    <property type="entry name" value="LACI-RELATED TRANSCRIPTIONAL REPRESSOR"/>
    <property type="match status" value="1"/>
</dbReference>
<evidence type="ECO:0000313" key="5">
    <source>
        <dbReference type="EMBL" id="HIX55049.1"/>
    </source>
</evidence>
<comment type="caution">
    <text evidence="5">The sequence shown here is derived from an EMBL/GenBank/DDBJ whole genome shotgun (WGS) entry which is preliminary data.</text>
</comment>
<dbReference type="PROSITE" id="PS50932">
    <property type="entry name" value="HTH_LACI_2"/>
    <property type="match status" value="1"/>
</dbReference>
<keyword evidence="3" id="KW-0804">Transcription</keyword>
<dbReference type="PANTHER" id="PTHR30146:SF109">
    <property type="entry name" value="HTH-TYPE TRANSCRIPTIONAL REGULATOR GALS"/>
    <property type="match status" value="1"/>
</dbReference>
<feature type="domain" description="HTH lacI-type" evidence="4">
    <location>
        <begin position="4"/>
        <end position="58"/>
    </location>
</feature>
<dbReference type="InterPro" id="IPR000843">
    <property type="entry name" value="HTH_LacI"/>
</dbReference>
<dbReference type="SMART" id="SM00354">
    <property type="entry name" value="HTH_LACI"/>
    <property type="match status" value="1"/>
</dbReference>
<evidence type="ECO:0000313" key="6">
    <source>
        <dbReference type="Proteomes" id="UP000824156"/>
    </source>
</evidence>
<evidence type="ECO:0000256" key="2">
    <source>
        <dbReference type="ARBA" id="ARBA00023125"/>
    </source>
</evidence>
<dbReference type="Pfam" id="PF13377">
    <property type="entry name" value="Peripla_BP_3"/>
    <property type="match status" value="1"/>
</dbReference>
<dbReference type="CDD" id="cd06267">
    <property type="entry name" value="PBP1_LacI_sugar_binding-like"/>
    <property type="match status" value="1"/>
</dbReference>
<reference evidence="5" key="2">
    <citation type="submission" date="2021-04" db="EMBL/GenBank/DDBJ databases">
        <authorList>
            <person name="Gilroy R."/>
        </authorList>
    </citation>
    <scope>NUCLEOTIDE SEQUENCE</scope>
    <source>
        <strain evidence="5">1719</strain>
    </source>
</reference>
<dbReference type="CDD" id="cd01392">
    <property type="entry name" value="HTH_LacI"/>
    <property type="match status" value="1"/>
</dbReference>
<evidence type="ECO:0000256" key="3">
    <source>
        <dbReference type="ARBA" id="ARBA00023163"/>
    </source>
</evidence>
<sequence>MSNITMRDIAKALGVSISTVSKAMSDSHEIGEETKQKIKNYAAQHQYFPNHFARTLKSGSSKSIGVIVSSIGIAVVAEMLEGIGSRCRELGYHPIVMQSKESHQQELECFELLKRYAVDGILIAPASESSSLKYLKELSSSGFPLVLFDRLSTEINVDKVSADNYKGGYLATEELINQGYDKIAYISIQSPFSITTERLNGYKQALTDNGIAFNSNYIRFCKYESVAELDEVLEGTISSLMQESDPPTAIFTASDQISKRCFSAFRKLNLKVPNDIALIGFTNTDMAEFTDPPMSVVYQPSFEIGKQAADLLIKQITSAERPATPTILKLPTELHVRESSVSRLNDK</sequence>
<dbReference type="GO" id="GO:0003700">
    <property type="term" value="F:DNA-binding transcription factor activity"/>
    <property type="evidence" value="ECO:0007669"/>
    <property type="project" value="TreeGrafter"/>
</dbReference>
<dbReference type="Pfam" id="PF00356">
    <property type="entry name" value="LacI"/>
    <property type="match status" value="1"/>
</dbReference>
<evidence type="ECO:0000259" key="4">
    <source>
        <dbReference type="PROSITE" id="PS50932"/>
    </source>
</evidence>
<dbReference type="InterPro" id="IPR028082">
    <property type="entry name" value="Peripla_BP_I"/>
</dbReference>
<keyword evidence="1" id="KW-0805">Transcription regulation</keyword>
<name>A0A9D1W9D1_9SPHI</name>
<dbReference type="Gene3D" id="3.40.50.2300">
    <property type="match status" value="2"/>
</dbReference>